<reference evidence="2 3" key="1">
    <citation type="journal article" date="2018" name="Biotechnol. Biofuels">
        <title>Integrative visual omics of the white-rot fungus Polyporus brumalis exposes the biotechnological potential of its oxidative enzymes for delignifying raw plant biomass.</title>
        <authorList>
            <person name="Miyauchi S."/>
            <person name="Rancon A."/>
            <person name="Drula E."/>
            <person name="Hage H."/>
            <person name="Chaduli D."/>
            <person name="Favel A."/>
            <person name="Grisel S."/>
            <person name="Henrissat B."/>
            <person name="Herpoel-Gimbert I."/>
            <person name="Ruiz-Duenas F.J."/>
            <person name="Chevret D."/>
            <person name="Hainaut M."/>
            <person name="Lin J."/>
            <person name="Wang M."/>
            <person name="Pangilinan J."/>
            <person name="Lipzen A."/>
            <person name="Lesage-Meessen L."/>
            <person name="Navarro D."/>
            <person name="Riley R."/>
            <person name="Grigoriev I.V."/>
            <person name="Zhou S."/>
            <person name="Raouche S."/>
            <person name="Rosso M.N."/>
        </authorList>
    </citation>
    <scope>NUCLEOTIDE SEQUENCE [LARGE SCALE GENOMIC DNA]</scope>
    <source>
        <strain evidence="2 3">BRFM 1820</strain>
    </source>
</reference>
<dbReference type="STRING" id="139420.A0A371DQJ8"/>
<dbReference type="Gene3D" id="3.90.1200.10">
    <property type="match status" value="1"/>
</dbReference>
<evidence type="ECO:0000259" key="1">
    <source>
        <dbReference type="Pfam" id="PF01636"/>
    </source>
</evidence>
<keyword evidence="3" id="KW-1185">Reference proteome</keyword>
<dbReference type="EMBL" id="KZ857384">
    <property type="protein sequence ID" value="RDX54801.1"/>
    <property type="molecule type" value="Genomic_DNA"/>
</dbReference>
<dbReference type="Proteomes" id="UP000256964">
    <property type="component" value="Unassembled WGS sequence"/>
</dbReference>
<dbReference type="PANTHER" id="PTHR21310:SF55">
    <property type="entry name" value="AMINOGLYCOSIDE PHOSPHOTRANSFERASE DOMAIN-CONTAINING PROTEIN"/>
    <property type="match status" value="1"/>
</dbReference>
<sequence length="307" mass="33831">MSATSKPRFPSTLAQEPLLPCPPLGRMSSPLSKHILFYVHEWLLKPLSKWYTRLRGIPVEPSIHFLPFGFVLKSNPRLREQEGLAMNLARAMGVPAPMFISFGEPLGGCNAKHPDSPMPSLLMTGIPGTMLSEVDDDKVDFEVVRDDLLNILASMRRFASPWGDAVCGVDGGSVYGHFIPASPLPACADEAAFYKAIRAHGNAFDATQAHVDTAERLFTLPRHAIVFTHGDLLRHNIMIGDDGHVSGIIDWEAAAWLPEYWEISVTTLFKGYPWGQFMDKKLASGMYAEEIAGHRAVLALVCDALSY</sequence>
<accession>A0A371DQJ8</accession>
<dbReference type="SUPFAM" id="SSF56112">
    <property type="entry name" value="Protein kinase-like (PK-like)"/>
    <property type="match status" value="1"/>
</dbReference>
<dbReference type="AlphaFoldDB" id="A0A371DQJ8"/>
<dbReference type="InterPro" id="IPR002575">
    <property type="entry name" value="Aminoglycoside_PTrfase"/>
</dbReference>
<protein>
    <recommendedName>
        <fullName evidence="1">Aminoglycoside phosphotransferase domain-containing protein</fullName>
    </recommendedName>
</protein>
<gene>
    <name evidence="2" type="ORF">OH76DRAFT_1340598</name>
</gene>
<proteinExistence type="predicted"/>
<dbReference type="Pfam" id="PF01636">
    <property type="entry name" value="APH"/>
    <property type="match status" value="1"/>
</dbReference>
<evidence type="ECO:0000313" key="3">
    <source>
        <dbReference type="Proteomes" id="UP000256964"/>
    </source>
</evidence>
<evidence type="ECO:0000313" key="2">
    <source>
        <dbReference type="EMBL" id="RDX54801.1"/>
    </source>
</evidence>
<dbReference type="OrthoDB" id="2906425at2759"/>
<dbReference type="InterPro" id="IPR011009">
    <property type="entry name" value="Kinase-like_dom_sf"/>
</dbReference>
<dbReference type="InterPro" id="IPR051678">
    <property type="entry name" value="AGP_Transferase"/>
</dbReference>
<name>A0A371DQJ8_9APHY</name>
<feature type="domain" description="Aminoglycoside phosphotransferase" evidence="1">
    <location>
        <begin position="80"/>
        <end position="265"/>
    </location>
</feature>
<dbReference type="PANTHER" id="PTHR21310">
    <property type="entry name" value="AMINOGLYCOSIDE PHOSPHOTRANSFERASE-RELATED-RELATED"/>
    <property type="match status" value="1"/>
</dbReference>
<organism evidence="2 3">
    <name type="scientific">Lentinus brumalis</name>
    <dbReference type="NCBI Taxonomy" id="2498619"/>
    <lineage>
        <taxon>Eukaryota</taxon>
        <taxon>Fungi</taxon>
        <taxon>Dikarya</taxon>
        <taxon>Basidiomycota</taxon>
        <taxon>Agaricomycotina</taxon>
        <taxon>Agaricomycetes</taxon>
        <taxon>Polyporales</taxon>
        <taxon>Polyporaceae</taxon>
        <taxon>Lentinus</taxon>
    </lineage>
</organism>